<sequence>MNTSSTPVPSSDEMKGLMSALLDAVIFEQWVRFSWIEEDADGDFCIQIPEATVRELEEDYPDYKSLLGQLNGTIVDATMACSAVLGYARSALGEQSMAALEHPEFQSMVGRFHQWLHDNVDKLEQEPFNFDQWCLMFHESMQEGNGVAHA</sequence>
<dbReference type="Proteomes" id="UP000824264">
    <property type="component" value="Unassembled WGS sequence"/>
</dbReference>
<organism evidence="1 2">
    <name type="scientific">Candidatus Bilophila faecipullorum</name>
    <dbReference type="NCBI Taxonomy" id="2838482"/>
    <lineage>
        <taxon>Bacteria</taxon>
        <taxon>Pseudomonadati</taxon>
        <taxon>Thermodesulfobacteriota</taxon>
        <taxon>Desulfovibrionia</taxon>
        <taxon>Desulfovibrionales</taxon>
        <taxon>Desulfovibrionaceae</taxon>
        <taxon>Bilophila</taxon>
    </lineage>
</organism>
<proteinExistence type="predicted"/>
<dbReference type="EMBL" id="DXGI01000389">
    <property type="protein sequence ID" value="HIW79550.1"/>
    <property type="molecule type" value="Genomic_DNA"/>
</dbReference>
<reference evidence="1" key="2">
    <citation type="submission" date="2021-04" db="EMBL/GenBank/DDBJ databases">
        <authorList>
            <person name="Gilroy R."/>
        </authorList>
    </citation>
    <scope>NUCLEOTIDE SEQUENCE</scope>
    <source>
        <strain evidence="1">ChiSxjej5B17-1746</strain>
    </source>
</reference>
<name>A0A9D1R2A9_9BACT</name>
<evidence type="ECO:0000313" key="2">
    <source>
        <dbReference type="Proteomes" id="UP000824264"/>
    </source>
</evidence>
<reference evidence="1" key="1">
    <citation type="journal article" date="2021" name="PeerJ">
        <title>Extensive microbial diversity within the chicken gut microbiome revealed by metagenomics and culture.</title>
        <authorList>
            <person name="Gilroy R."/>
            <person name="Ravi A."/>
            <person name="Getino M."/>
            <person name="Pursley I."/>
            <person name="Horton D.L."/>
            <person name="Alikhan N.F."/>
            <person name="Baker D."/>
            <person name="Gharbi K."/>
            <person name="Hall N."/>
            <person name="Watson M."/>
            <person name="Adriaenssens E.M."/>
            <person name="Foster-Nyarko E."/>
            <person name="Jarju S."/>
            <person name="Secka A."/>
            <person name="Antonio M."/>
            <person name="Oren A."/>
            <person name="Chaudhuri R.R."/>
            <person name="La Ragione R."/>
            <person name="Hildebrand F."/>
            <person name="Pallen M.J."/>
        </authorList>
    </citation>
    <scope>NUCLEOTIDE SEQUENCE</scope>
    <source>
        <strain evidence="1">ChiSxjej5B17-1746</strain>
    </source>
</reference>
<gene>
    <name evidence="1" type="ORF">H9874_10475</name>
</gene>
<evidence type="ECO:0000313" key="1">
    <source>
        <dbReference type="EMBL" id="HIW79550.1"/>
    </source>
</evidence>
<accession>A0A9D1R2A9</accession>
<protein>
    <submittedName>
        <fullName evidence="1">Uncharacterized protein</fullName>
    </submittedName>
</protein>
<comment type="caution">
    <text evidence="1">The sequence shown here is derived from an EMBL/GenBank/DDBJ whole genome shotgun (WGS) entry which is preliminary data.</text>
</comment>
<dbReference type="AlphaFoldDB" id="A0A9D1R2A9"/>